<feature type="repeat" description="WD" evidence="3">
    <location>
        <begin position="100"/>
        <end position="133"/>
    </location>
</feature>
<dbReference type="Proteomes" id="UP000037460">
    <property type="component" value="Unassembled WGS sequence"/>
</dbReference>
<proteinExistence type="predicted"/>
<gene>
    <name evidence="4" type="ORF">Ctob_005048</name>
</gene>
<dbReference type="PROSITE" id="PS50082">
    <property type="entry name" value="WD_REPEATS_2"/>
    <property type="match status" value="2"/>
</dbReference>
<evidence type="ECO:0000256" key="3">
    <source>
        <dbReference type="PROSITE-ProRule" id="PRU00221"/>
    </source>
</evidence>
<dbReference type="InterPro" id="IPR036322">
    <property type="entry name" value="WD40_repeat_dom_sf"/>
</dbReference>
<dbReference type="EMBL" id="JWZX01002434">
    <property type="protein sequence ID" value="KOO29307.1"/>
    <property type="molecule type" value="Genomic_DNA"/>
</dbReference>
<dbReference type="InterPro" id="IPR015943">
    <property type="entry name" value="WD40/YVTN_repeat-like_dom_sf"/>
</dbReference>
<keyword evidence="2" id="KW-0677">Repeat</keyword>
<feature type="repeat" description="WD" evidence="3">
    <location>
        <begin position="57"/>
        <end position="89"/>
    </location>
</feature>
<accession>A0A0M0JSM0</accession>
<organism evidence="4 5">
    <name type="scientific">Chrysochromulina tobinii</name>
    <dbReference type="NCBI Taxonomy" id="1460289"/>
    <lineage>
        <taxon>Eukaryota</taxon>
        <taxon>Haptista</taxon>
        <taxon>Haptophyta</taxon>
        <taxon>Prymnesiophyceae</taxon>
        <taxon>Prymnesiales</taxon>
        <taxon>Chrysochromulinaceae</taxon>
        <taxon>Chrysochromulina</taxon>
    </lineage>
</organism>
<dbReference type="SUPFAM" id="SSF50978">
    <property type="entry name" value="WD40 repeat-like"/>
    <property type="match status" value="1"/>
</dbReference>
<keyword evidence="1 3" id="KW-0853">WD repeat</keyword>
<dbReference type="SMART" id="SM00320">
    <property type="entry name" value="WD40"/>
    <property type="match status" value="2"/>
</dbReference>
<dbReference type="PROSITE" id="PS50294">
    <property type="entry name" value="WD_REPEATS_REGION"/>
    <property type="match status" value="2"/>
</dbReference>
<evidence type="ECO:0000313" key="5">
    <source>
        <dbReference type="Proteomes" id="UP000037460"/>
    </source>
</evidence>
<reference evidence="5" key="1">
    <citation type="journal article" date="2015" name="PLoS Genet.">
        <title>Genome Sequence and Transcriptome Analyses of Chrysochromulina tobin: Metabolic Tools for Enhanced Algal Fitness in the Prominent Order Prymnesiales (Haptophyceae).</title>
        <authorList>
            <person name="Hovde B.T."/>
            <person name="Deodato C.R."/>
            <person name="Hunsperger H.M."/>
            <person name="Ryken S.A."/>
            <person name="Yost W."/>
            <person name="Jha R.K."/>
            <person name="Patterson J."/>
            <person name="Monnat R.J. Jr."/>
            <person name="Barlow S.B."/>
            <person name="Starkenburg S.R."/>
            <person name="Cattolico R.A."/>
        </authorList>
    </citation>
    <scope>NUCLEOTIDE SEQUENCE</scope>
    <source>
        <strain evidence="5">CCMP291</strain>
    </source>
</reference>
<dbReference type="PANTHER" id="PTHR22847">
    <property type="entry name" value="WD40 REPEAT PROTEIN"/>
    <property type="match status" value="1"/>
</dbReference>
<comment type="caution">
    <text evidence="4">The sequence shown here is derived from an EMBL/GenBank/DDBJ whole genome shotgun (WGS) entry which is preliminary data.</text>
</comment>
<dbReference type="GO" id="GO:0005634">
    <property type="term" value="C:nucleus"/>
    <property type="evidence" value="ECO:0007669"/>
    <property type="project" value="TreeGrafter"/>
</dbReference>
<feature type="non-terminal residue" evidence="4">
    <location>
        <position position="1"/>
    </location>
</feature>
<dbReference type="Gene3D" id="2.130.10.10">
    <property type="entry name" value="YVTN repeat-like/Quinoprotein amine dehydrogenase"/>
    <property type="match status" value="1"/>
</dbReference>
<dbReference type="AlphaFoldDB" id="A0A0M0JSM0"/>
<protein>
    <submittedName>
        <fullName evidence="4">Uncharacterized protein</fullName>
    </submittedName>
</protein>
<name>A0A0M0JSM0_9EUKA</name>
<sequence>CRGGSALARASSRSVALPCSTCVGAIDARAQRTAFVHGIDRVPRMIAMLINCVAEKTSAHSGEVYSVAFSPDGTKIVSGSRDGTIKVWDAGALGLLSEKTNAHSGSINSVAFSPDGTKIVSACNGGTIKRWDMVKWSRKDHLLFNVTTQQFVLQLLWLNKYSMKFPDDVLDLLIEACLQSR</sequence>
<evidence type="ECO:0000313" key="4">
    <source>
        <dbReference type="EMBL" id="KOO29307.1"/>
    </source>
</evidence>
<dbReference type="OrthoDB" id="6262491at2759"/>
<evidence type="ECO:0000256" key="2">
    <source>
        <dbReference type="ARBA" id="ARBA00022737"/>
    </source>
</evidence>
<dbReference type="Pfam" id="PF00400">
    <property type="entry name" value="WD40"/>
    <property type="match status" value="2"/>
</dbReference>
<dbReference type="InterPro" id="IPR001680">
    <property type="entry name" value="WD40_rpt"/>
</dbReference>
<keyword evidence="5" id="KW-1185">Reference proteome</keyword>
<dbReference type="GO" id="GO:1990234">
    <property type="term" value="C:transferase complex"/>
    <property type="evidence" value="ECO:0007669"/>
    <property type="project" value="UniProtKB-ARBA"/>
</dbReference>
<dbReference type="PANTHER" id="PTHR22847:SF637">
    <property type="entry name" value="WD REPEAT DOMAIN 5B"/>
    <property type="match status" value="1"/>
</dbReference>
<evidence type="ECO:0000256" key="1">
    <source>
        <dbReference type="ARBA" id="ARBA00022574"/>
    </source>
</evidence>